<evidence type="ECO:0000256" key="1">
    <source>
        <dbReference type="SAM" id="MobiDB-lite"/>
    </source>
</evidence>
<dbReference type="Proteomes" id="UP000015351">
    <property type="component" value="Unassembled WGS sequence"/>
</dbReference>
<dbReference type="AlphaFoldDB" id="S9QI70"/>
<name>S9QI70_9RHOB</name>
<dbReference type="STRING" id="1123360.thalar_00585"/>
<protein>
    <submittedName>
        <fullName evidence="2">Uncharacterized protein</fullName>
    </submittedName>
</protein>
<keyword evidence="3" id="KW-1185">Reference proteome</keyword>
<feature type="region of interest" description="Disordered" evidence="1">
    <location>
        <begin position="1"/>
        <end position="23"/>
    </location>
</feature>
<sequence length="44" mass="4723">MEAVMTKTEKLKLDEGETSTLPPEAFAEFQRATDAPGARITGLA</sequence>
<evidence type="ECO:0000313" key="2">
    <source>
        <dbReference type="EMBL" id="EPX81136.1"/>
    </source>
</evidence>
<reference evidence="3" key="1">
    <citation type="journal article" date="2013" name="Stand. Genomic Sci.">
        <title>Genome sequence of the Litoreibacter arenae type strain (DSM 19593(T)), a member of the Roseobacter clade isolated from sea sand.</title>
        <authorList>
            <person name="Riedel T."/>
            <person name="Fiebig A."/>
            <person name="Petersen J."/>
            <person name="Gronow S."/>
            <person name="Kyrpides N.C."/>
            <person name="Goker M."/>
            <person name="Klenk H.P."/>
        </authorList>
    </citation>
    <scope>NUCLEOTIDE SEQUENCE [LARGE SCALE GENOMIC DNA]</scope>
    <source>
        <strain evidence="3">DSM 19593</strain>
    </source>
</reference>
<evidence type="ECO:0000313" key="3">
    <source>
        <dbReference type="Proteomes" id="UP000015351"/>
    </source>
</evidence>
<gene>
    <name evidence="2" type="ORF">thalar_00585</name>
</gene>
<organism evidence="2 3">
    <name type="scientific">Litoreibacter arenae DSM 19593</name>
    <dbReference type="NCBI Taxonomy" id="1123360"/>
    <lineage>
        <taxon>Bacteria</taxon>
        <taxon>Pseudomonadati</taxon>
        <taxon>Pseudomonadota</taxon>
        <taxon>Alphaproteobacteria</taxon>
        <taxon>Rhodobacterales</taxon>
        <taxon>Roseobacteraceae</taxon>
        <taxon>Litoreibacter</taxon>
    </lineage>
</organism>
<dbReference type="EMBL" id="AONI01000006">
    <property type="protein sequence ID" value="EPX81136.1"/>
    <property type="molecule type" value="Genomic_DNA"/>
</dbReference>
<proteinExistence type="predicted"/>
<accession>S9QI70</accession>
<dbReference type="HOGENOM" id="CLU_3218252_0_0_5"/>
<comment type="caution">
    <text evidence="2">The sequence shown here is derived from an EMBL/GenBank/DDBJ whole genome shotgun (WGS) entry which is preliminary data.</text>
</comment>